<evidence type="ECO:0000256" key="1">
    <source>
        <dbReference type="SAM" id="SignalP"/>
    </source>
</evidence>
<name>A0AAN6NGI2_9PEZI</name>
<gene>
    <name evidence="2" type="ORF">QBC46DRAFT_403552</name>
</gene>
<dbReference type="AlphaFoldDB" id="A0AAN6NGI2"/>
<keyword evidence="1" id="KW-0732">Signal</keyword>
<feature type="signal peptide" evidence="1">
    <location>
        <begin position="1"/>
        <end position="22"/>
    </location>
</feature>
<organism evidence="2 3">
    <name type="scientific">Diplogelasinospora grovesii</name>
    <dbReference type="NCBI Taxonomy" id="303347"/>
    <lineage>
        <taxon>Eukaryota</taxon>
        <taxon>Fungi</taxon>
        <taxon>Dikarya</taxon>
        <taxon>Ascomycota</taxon>
        <taxon>Pezizomycotina</taxon>
        <taxon>Sordariomycetes</taxon>
        <taxon>Sordariomycetidae</taxon>
        <taxon>Sordariales</taxon>
        <taxon>Diplogelasinosporaceae</taxon>
        <taxon>Diplogelasinospora</taxon>
    </lineage>
</organism>
<dbReference type="Proteomes" id="UP001303473">
    <property type="component" value="Unassembled WGS sequence"/>
</dbReference>
<feature type="chain" id="PRO_5043048536" evidence="1">
    <location>
        <begin position="23"/>
        <end position="102"/>
    </location>
</feature>
<dbReference type="EMBL" id="MU853755">
    <property type="protein sequence ID" value="KAK3945339.1"/>
    <property type="molecule type" value="Genomic_DNA"/>
</dbReference>
<evidence type="ECO:0000313" key="3">
    <source>
        <dbReference type="Proteomes" id="UP001303473"/>
    </source>
</evidence>
<reference evidence="3" key="1">
    <citation type="journal article" date="2023" name="Mol. Phylogenet. Evol.">
        <title>Genome-scale phylogeny and comparative genomics of the fungal order Sordariales.</title>
        <authorList>
            <person name="Hensen N."/>
            <person name="Bonometti L."/>
            <person name="Westerberg I."/>
            <person name="Brannstrom I.O."/>
            <person name="Guillou S."/>
            <person name="Cros-Aarteil S."/>
            <person name="Calhoun S."/>
            <person name="Haridas S."/>
            <person name="Kuo A."/>
            <person name="Mondo S."/>
            <person name="Pangilinan J."/>
            <person name="Riley R."/>
            <person name="LaButti K."/>
            <person name="Andreopoulos B."/>
            <person name="Lipzen A."/>
            <person name="Chen C."/>
            <person name="Yan M."/>
            <person name="Daum C."/>
            <person name="Ng V."/>
            <person name="Clum A."/>
            <person name="Steindorff A."/>
            <person name="Ohm R.A."/>
            <person name="Martin F."/>
            <person name="Silar P."/>
            <person name="Natvig D.O."/>
            <person name="Lalanne C."/>
            <person name="Gautier V."/>
            <person name="Ament-Velasquez S.L."/>
            <person name="Kruys A."/>
            <person name="Hutchinson M.I."/>
            <person name="Powell A.J."/>
            <person name="Barry K."/>
            <person name="Miller A.N."/>
            <person name="Grigoriev I.V."/>
            <person name="Debuchy R."/>
            <person name="Gladieux P."/>
            <person name="Hiltunen Thoren M."/>
            <person name="Johannesson H."/>
        </authorList>
    </citation>
    <scope>NUCLEOTIDE SEQUENCE [LARGE SCALE GENOMIC DNA]</scope>
    <source>
        <strain evidence="3">CBS 340.73</strain>
    </source>
</reference>
<evidence type="ECO:0000313" key="2">
    <source>
        <dbReference type="EMBL" id="KAK3945339.1"/>
    </source>
</evidence>
<protein>
    <submittedName>
        <fullName evidence="2">Uncharacterized protein</fullName>
    </submittedName>
</protein>
<keyword evidence="3" id="KW-1185">Reference proteome</keyword>
<sequence>MVTTLCTMLVVIFLTLSENIEAVISMHTSVQRRPAKIPAWLNRRKDAVSGERPLWLAGLMILLCRRSDMVTNGSAQIYQFENGKPKLDPIQLAEAAESAQQR</sequence>
<comment type="caution">
    <text evidence="2">The sequence shown here is derived from an EMBL/GenBank/DDBJ whole genome shotgun (WGS) entry which is preliminary data.</text>
</comment>
<proteinExistence type="predicted"/>
<accession>A0AAN6NGI2</accession>